<reference evidence="1 2" key="1">
    <citation type="journal article" date="2022" name="DNA Res.">
        <title>Chromosomal-level genome assembly of the orchid tree Bauhinia variegata (Leguminosae; Cercidoideae) supports the allotetraploid origin hypothesis of Bauhinia.</title>
        <authorList>
            <person name="Zhong Y."/>
            <person name="Chen Y."/>
            <person name="Zheng D."/>
            <person name="Pang J."/>
            <person name="Liu Y."/>
            <person name="Luo S."/>
            <person name="Meng S."/>
            <person name="Qian L."/>
            <person name="Wei D."/>
            <person name="Dai S."/>
            <person name="Zhou R."/>
        </authorList>
    </citation>
    <scope>NUCLEOTIDE SEQUENCE [LARGE SCALE GENOMIC DNA]</scope>
    <source>
        <strain evidence="1">BV-YZ2020</strain>
    </source>
</reference>
<dbReference type="EMBL" id="CM039438">
    <property type="protein sequence ID" value="KAI4299841.1"/>
    <property type="molecule type" value="Genomic_DNA"/>
</dbReference>
<accession>A0ACB9KRF4</accession>
<sequence length="185" mass="21087">MNMSPVSLTRQLTEAKERFSYCLIEKSPSLLRFGDDAGFGGKPYQKIPIRPIPPTQGNTYQYNVNLIDISVGDNRSGFPPGTFSSPSGNTILDSGTYYAYMKCGPYEVVMKKFDDYYTYIGLPPVRTPHGRFEHCYRIDKNFRDFLPMTYHFEGGAKLKINPPTLYYKVKGDFALPYCQLIVMPL</sequence>
<organism evidence="1 2">
    <name type="scientific">Bauhinia variegata</name>
    <name type="common">Purple orchid tree</name>
    <name type="synonym">Phanera variegata</name>
    <dbReference type="NCBI Taxonomy" id="167791"/>
    <lineage>
        <taxon>Eukaryota</taxon>
        <taxon>Viridiplantae</taxon>
        <taxon>Streptophyta</taxon>
        <taxon>Embryophyta</taxon>
        <taxon>Tracheophyta</taxon>
        <taxon>Spermatophyta</taxon>
        <taxon>Magnoliopsida</taxon>
        <taxon>eudicotyledons</taxon>
        <taxon>Gunneridae</taxon>
        <taxon>Pentapetalae</taxon>
        <taxon>rosids</taxon>
        <taxon>fabids</taxon>
        <taxon>Fabales</taxon>
        <taxon>Fabaceae</taxon>
        <taxon>Cercidoideae</taxon>
        <taxon>Cercideae</taxon>
        <taxon>Bauhiniinae</taxon>
        <taxon>Bauhinia</taxon>
    </lineage>
</organism>
<evidence type="ECO:0000313" key="1">
    <source>
        <dbReference type="EMBL" id="KAI4299841.1"/>
    </source>
</evidence>
<evidence type="ECO:0000313" key="2">
    <source>
        <dbReference type="Proteomes" id="UP000828941"/>
    </source>
</evidence>
<name>A0ACB9KRF4_BAUVA</name>
<dbReference type="Proteomes" id="UP000828941">
    <property type="component" value="Chromosome 13"/>
</dbReference>
<comment type="caution">
    <text evidence="1">The sequence shown here is derived from an EMBL/GenBank/DDBJ whole genome shotgun (WGS) entry which is preliminary data.</text>
</comment>
<keyword evidence="2" id="KW-1185">Reference proteome</keyword>
<gene>
    <name evidence="1" type="ORF">L6164_033265</name>
</gene>
<proteinExistence type="predicted"/>
<protein>
    <submittedName>
        <fullName evidence="1">Uncharacterized protein</fullName>
    </submittedName>
</protein>